<keyword evidence="3" id="KW-1185">Reference proteome</keyword>
<dbReference type="AlphaFoldDB" id="A0A368VFP0"/>
<evidence type="ECO:0000313" key="2">
    <source>
        <dbReference type="EMBL" id="RCW38484.1"/>
    </source>
</evidence>
<dbReference type="Proteomes" id="UP000253495">
    <property type="component" value="Unassembled WGS sequence"/>
</dbReference>
<gene>
    <name evidence="2" type="ORF">DFQ14_12227</name>
</gene>
<reference evidence="2 3" key="1">
    <citation type="submission" date="2018-07" db="EMBL/GenBank/DDBJ databases">
        <title>Genomic Encyclopedia of Type Strains, Phase III (KMG-III): the genomes of soil and plant-associated and newly described type strains.</title>
        <authorList>
            <person name="Whitman W."/>
        </authorList>
    </citation>
    <scope>NUCLEOTIDE SEQUENCE [LARGE SCALE GENOMIC DNA]</scope>
    <source>
        <strain evidence="2 3">CECT 8575</strain>
    </source>
</reference>
<dbReference type="InterPro" id="IPR010093">
    <property type="entry name" value="SinI_DNA-bd"/>
</dbReference>
<name>A0A368VFP0_9ACTN</name>
<accession>A0A368VFP0</accession>
<evidence type="ECO:0000313" key="3">
    <source>
        <dbReference type="Proteomes" id="UP000253495"/>
    </source>
</evidence>
<dbReference type="InterPro" id="IPR041657">
    <property type="entry name" value="HTH_17"/>
</dbReference>
<dbReference type="GO" id="GO:0003677">
    <property type="term" value="F:DNA binding"/>
    <property type="evidence" value="ECO:0007669"/>
    <property type="project" value="InterPro"/>
</dbReference>
<comment type="caution">
    <text evidence="2">The sequence shown here is derived from an EMBL/GenBank/DDBJ whole genome shotgun (WGS) entry which is preliminary data.</text>
</comment>
<sequence length="71" mass="7638">MSEHAARRIARDAGLTVSVAEACTVLDISKGTGYALIKRGEWPTRTLRLGRRIRIPTAELLDVCGVSTDAA</sequence>
<protein>
    <submittedName>
        <fullName evidence="2">Excisionase family DNA binding protein</fullName>
    </submittedName>
</protein>
<proteinExistence type="predicted"/>
<dbReference type="EMBL" id="QPJC01000022">
    <property type="protein sequence ID" value="RCW38484.1"/>
    <property type="molecule type" value="Genomic_DNA"/>
</dbReference>
<dbReference type="RefSeq" id="WP_114455058.1">
    <property type="nucleotide sequence ID" value="NZ_QPJC01000022.1"/>
</dbReference>
<dbReference type="NCBIfam" id="TIGR01764">
    <property type="entry name" value="excise"/>
    <property type="match status" value="1"/>
</dbReference>
<feature type="domain" description="Helix-turn-helix" evidence="1">
    <location>
        <begin position="18"/>
        <end position="62"/>
    </location>
</feature>
<evidence type="ECO:0000259" key="1">
    <source>
        <dbReference type="Pfam" id="PF12728"/>
    </source>
</evidence>
<organism evidence="2 3">
    <name type="scientific">Halopolyspora algeriensis</name>
    <dbReference type="NCBI Taxonomy" id="1500506"/>
    <lineage>
        <taxon>Bacteria</taxon>
        <taxon>Bacillati</taxon>
        <taxon>Actinomycetota</taxon>
        <taxon>Actinomycetes</taxon>
        <taxon>Actinomycetes incertae sedis</taxon>
        <taxon>Halopolyspora</taxon>
    </lineage>
</organism>
<dbReference type="Pfam" id="PF12728">
    <property type="entry name" value="HTH_17"/>
    <property type="match status" value="1"/>
</dbReference>